<feature type="domain" description="Prephenate/arogenate dehydrogenase" evidence="2">
    <location>
        <begin position="506"/>
        <end position="632"/>
    </location>
</feature>
<dbReference type="GO" id="GO:0008977">
    <property type="term" value="F:prephenate dehydrogenase (NAD+) activity"/>
    <property type="evidence" value="ECO:0007669"/>
    <property type="project" value="InterPro"/>
</dbReference>
<comment type="caution">
    <text evidence="3">The sequence shown here is derived from an EMBL/GenBank/DDBJ whole genome shotgun (WGS) entry which is preliminary data.</text>
</comment>
<dbReference type="STRING" id="3818.A0A444YR36"/>
<dbReference type="InterPro" id="IPR003099">
    <property type="entry name" value="Prephen_DH"/>
</dbReference>
<name>A0A444YR36_ARAHY</name>
<proteinExistence type="predicted"/>
<evidence type="ECO:0000256" key="1">
    <source>
        <dbReference type="ARBA" id="ARBA00023002"/>
    </source>
</evidence>
<reference evidence="3 4" key="1">
    <citation type="submission" date="2019-01" db="EMBL/GenBank/DDBJ databases">
        <title>Sequencing of cultivated peanut Arachis hypogaea provides insights into genome evolution and oil improvement.</title>
        <authorList>
            <person name="Chen X."/>
        </authorList>
    </citation>
    <scope>NUCLEOTIDE SEQUENCE [LARGE SCALE GENOMIC DNA]</scope>
    <source>
        <strain evidence="4">cv. Fuhuasheng</strain>
        <tissue evidence="3">Leaves</tissue>
    </source>
</reference>
<sequence>MHHVVRNQLMKNGKSGFASNNSSPSDENTKLKIAIVGFGNFGQFLAKTIVSQAHEVLAYSRSDYSNVARSWGDADDIFKQHPEVILLCIFILSMVKVLKSLPFQRLKRTTLFADFSRNLFLQHLPPDFDVLCTHPIFGPESGKNGCKELPLVYDKVRIRNEESRILRCYGFFDIFGNFAQFLAATLVRQGHTCNTLFVNVLSVKEFPKKLLLELLPSDFDILCTNPMFRPESALDGWTGLPFVFEKVRTLNEEHSVSRREKFCNAFAREGYCMVEMNCEDHNLYATSSKFITHTVGRILQGLKLELTPINTNFLPLHHATIPQVTSQNHRRSNHALHCNLQSFSPNSITLQITLSAVSSTVTLSSHPHSHYCTNRITIDLPPPTNHSECMPSTSLSTLTTRTKEFTISSASRFQFLVATLVCQGHTSSLTPDPTTSLQPENLVYRGASRSDPPFSSIILKELVDHDRYAPGLHFITYTVGRILEGLTVLHTLNCHSLLPSTILLPSKLNAYCSSSTYRPLRVHTIIYQGHTILAHSRSDHFTAARKFGVSFFRNPDDLCEDHPELILLCSSIISTKRVLITLPLQRLKCSTLFVDVLSAKEFPKKLLLELFSSDFNVLCTHPMFRPESAPDG</sequence>
<dbReference type="Gene3D" id="3.40.50.720">
    <property type="entry name" value="NAD(P)-binding Rossmann-like Domain"/>
    <property type="match status" value="3"/>
</dbReference>
<organism evidence="3 4">
    <name type="scientific">Arachis hypogaea</name>
    <name type="common">Peanut</name>
    <dbReference type="NCBI Taxonomy" id="3818"/>
    <lineage>
        <taxon>Eukaryota</taxon>
        <taxon>Viridiplantae</taxon>
        <taxon>Streptophyta</taxon>
        <taxon>Embryophyta</taxon>
        <taxon>Tracheophyta</taxon>
        <taxon>Spermatophyta</taxon>
        <taxon>Magnoliopsida</taxon>
        <taxon>eudicotyledons</taxon>
        <taxon>Gunneridae</taxon>
        <taxon>Pentapetalae</taxon>
        <taxon>rosids</taxon>
        <taxon>fabids</taxon>
        <taxon>Fabales</taxon>
        <taxon>Fabaceae</taxon>
        <taxon>Papilionoideae</taxon>
        <taxon>50 kb inversion clade</taxon>
        <taxon>dalbergioids sensu lato</taxon>
        <taxon>Dalbergieae</taxon>
        <taxon>Pterocarpus clade</taxon>
        <taxon>Arachis</taxon>
    </lineage>
</organism>
<dbReference type="SUPFAM" id="SSF51735">
    <property type="entry name" value="NAD(P)-binding Rossmann-fold domains"/>
    <property type="match status" value="2"/>
</dbReference>
<dbReference type="GO" id="GO:0004665">
    <property type="term" value="F:prephenate dehydrogenase (NADP+) activity"/>
    <property type="evidence" value="ECO:0007669"/>
    <property type="project" value="InterPro"/>
</dbReference>
<dbReference type="GO" id="GO:0033730">
    <property type="term" value="F:arogenate dehydrogenase (NADP+) activity"/>
    <property type="evidence" value="ECO:0007669"/>
    <property type="project" value="InterPro"/>
</dbReference>
<protein>
    <recommendedName>
        <fullName evidence="2">Prephenate/arogenate dehydrogenase domain-containing protein</fullName>
    </recommendedName>
</protein>
<evidence type="ECO:0000259" key="2">
    <source>
        <dbReference type="PROSITE" id="PS51176"/>
    </source>
</evidence>
<dbReference type="PROSITE" id="PS51176">
    <property type="entry name" value="PDH_ADH"/>
    <property type="match status" value="1"/>
</dbReference>
<accession>A0A444YR36</accession>
<dbReference type="PANTHER" id="PTHR43207:SF8">
    <property type="entry name" value="AROGENATE DEHYDROGENASE 1, CHLOROPLASTIC"/>
    <property type="match status" value="1"/>
</dbReference>
<dbReference type="AlphaFoldDB" id="A0A444YR36"/>
<evidence type="ECO:0000313" key="3">
    <source>
        <dbReference type="EMBL" id="RYR04362.1"/>
    </source>
</evidence>
<keyword evidence="4" id="KW-1185">Reference proteome</keyword>
<dbReference type="Proteomes" id="UP000289738">
    <property type="component" value="Chromosome B06"/>
</dbReference>
<dbReference type="InterPro" id="IPR045011">
    <property type="entry name" value="TYRAAT1/2"/>
</dbReference>
<evidence type="ECO:0000313" key="4">
    <source>
        <dbReference type="Proteomes" id="UP000289738"/>
    </source>
</evidence>
<dbReference type="InterPro" id="IPR036291">
    <property type="entry name" value="NAD(P)-bd_dom_sf"/>
</dbReference>
<dbReference type="GO" id="GO:0006571">
    <property type="term" value="P:tyrosine biosynthetic process"/>
    <property type="evidence" value="ECO:0007669"/>
    <property type="project" value="InterPro"/>
</dbReference>
<keyword evidence="1" id="KW-0560">Oxidoreductase</keyword>
<gene>
    <name evidence="3" type="ORF">Ahy_B06g084067</name>
</gene>
<dbReference type="EMBL" id="SDMP01000016">
    <property type="protein sequence ID" value="RYR04362.1"/>
    <property type="molecule type" value="Genomic_DNA"/>
</dbReference>
<dbReference type="PANTHER" id="PTHR43207">
    <property type="entry name" value="AROGENATE DEHYDROGENASE-RELATED"/>
    <property type="match status" value="1"/>
</dbReference>